<organism evidence="3 4">
    <name type="scientific">Flavobacterium caeni</name>
    <dbReference type="NCBI Taxonomy" id="490189"/>
    <lineage>
        <taxon>Bacteria</taxon>
        <taxon>Pseudomonadati</taxon>
        <taxon>Bacteroidota</taxon>
        <taxon>Flavobacteriia</taxon>
        <taxon>Flavobacteriales</taxon>
        <taxon>Flavobacteriaceae</taxon>
        <taxon>Flavobacterium</taxon>
    </lineage>
</organism>
<accession>A0A1G5CK49</accession>
<dbReference type="InterPro" id="IPR052734">
    <property type="entry name" value="Nod_factor_acetyltransferase"/>
</dbReference>
<feature type="transmembrane region" description="Helical" evidence="1">
    <location>
        <begin position="310"/>
        <end position="331"/>
    </location>
</feature>
<keyword evidence="4" id="KW-1185">Reference proteome</keyword>
<gene>
    <name evidence="3" type="ORF">SAMN02927903_00562</name>
</gene>
<dbReference type="GO" id="GO:0016747">
    <property type="term" value="F:acyltransferase activity, transferring groups other than amino-acyl groups"/>
    <property type="evidence" value="ECO:0007669"/>
    <property type="project" value="InterPro"/>
</dbReference>
<feature type="transmembrane region" description="Helical" evidence="1">
    <location>
        <begin position="184"/>
        <end position="202"/>
    </location>
</feature>
<keyword evidence="1" id="KW-0812">Transmembrane</keyword>
<evidence type="ECO:0000313" key="4">
    <source>
        <dbReference type="Proteomes" id="UP000199354"/>
    </source>
</evidence>
<feature type="transmembrane region" description="Helical" evidence="1">
    <location>
        <begin position="242"/>
        <end position="262"/>
    </location>
</feature>
<keyword evidence="1" id="KW-0472">Membrane</keyword>
<feature type="transmembrane region" description="Helical" evidence="1">
    <location>
        <begin position="43"/>
        <end position="61"/>
    </location>
</feature>
<dbReference type="PANTHER" id="PTHR37312:SF1">
    <property type="entry name" value="MEMBRANE-BOUND ACYLTRANSFERASE YKRP-RELATED"/>
    <property type="match status" value="1"/>
</dbReference>
<dbReference type="PANTHER" id="PTHR37312">
    <property type="entry name" value="MEMBRANE-BOUND ACYLTRANSFERASE YKRP-RELATED"/>
    <property type="match status" value="1"/>
</dbReference>
<protein>
    <submittedName>
        <fullName evidence="3">Fucose 4-O-acetylase</fullName>
    </submittedName>
</protein>
<feature type="transmembrane region" description="Helical" evidence="1">
    <location>
        <begin position="157"/>
        <end position="178"/>
    </location>
</feature>
<keyword evidence="1" id="KW-1133">Transmembrane helix</keyword>
<evidence type="ECO:0000313" key="3">
    <source>
        <dbReference type="EMBL" id="SCY02668.1"/>
    </source>
</evidence>
<dbReference type="OrthoDB" id="9809782at2"/>
<dbReference type="Proteomes" id="UP000199354">
    <property type="component" value="Unassembled WGS sequence"/>
</dbReference>
<dbReference type="Pfam" id="PF01757">
    <property type="entry name" value="Acyl_transf_3"/>
    <property type="match status" value="1"/>
</dbReference>
<proteinExistence type="predicted"/>
<dbReference type="InterPro" id="IPR002656">
    <property type="entry name" value="Acyl_transf_3_dom"/>
</dbReference>
<feature type="transmembrane region" description="Helical" evidence="1">
    <location>
        <begin position="274"/>
        <end position="298"/>
    </location>
</feature>
<evidence type="ECO:0000256" key="1">
    <source>
        <dbReference type="SAM" id="Phobius"/>
    </source>
</evidence>
<dbReference type="STRING" id="490189.SAMN02927903_00562"/>
<feature type="transmembrane region" description="Helical" evidence="1">
    <location>
        <begin position="73"/>
        <end position="94"/>
    </location>
</feature>
<evidence type="ECO:0000259" key="2">
    <source>
        <dbReference type="Pfam" id="PF01757"/>
    </source>
</evidence>
<feature type="domain" description="Acyltransferase 3" evidence="2">
    <location>
        <begin position="18"/>
        <end position="327"/>
    </location>
</feature>
<reference evidence="3 4" key="1">
    <citation type="submission" date="2016-10" db="EMBL/GenBank/DDBJ databases">
        <authorList>
            <person name="de Groot N.N."/>
        </authorList>
    </citation>
    <scope>NUCLEOTIDE SEQUENCE [LARGE SCALE GENOMIC DNA]</scope>
    <source>
        <strain evidence="3 4">CGMCC 1.7031</strain>
    </source>
</reference>
<name>A0A1G5CK49_9FLAO</name>
<dbReference type="RefSeq" id="WP_091140807.1">
    <property type="nucleotide sequence ID" value="NZ_FMVF01000003.1"/>
</dbReference>
<feature type="transmembrane region" description="Helical" evidence="1">
    <location>
        <begin position="129"/>
        <end position="150"/>
    </location>
</feature>
<sequence>MSLTAKTEPHTTAHRRIDWVDQVKGFTIFLVVYGHNFPFCEKYIYSFHMPLFIMAAGFFHGKTSAWVQTKKRFKALILPYFLWSLFLFAVWFFVTRHYGDSATLGLSPTKNFIGVVTAQGDRAYMDWGIPMWFLPMLFVTSVVMSWVLAFKNTVGQIVSISVLVILGFIYAHLSSVRLPWSADIALVALFFYALGFYCFRWLAALSKNLTFVVLIVCALLHTLLYGLNLKIDMYRAIYGNPALFVLAGVTGSLMVLCFFKLFPVFKFLGFIGQFSLTILALQLLAMTAIKFVLMLGLGQTDFNFSETERFAYAIVQIAMMVPVFLLINRYLPVLNGGPKKI</sequence>
<dbReference type="EMBL" id="FMVF01000003">
    <property type="protein sequence ID" value="SCY02668.1"/>
    <property type="molecule type" value="Genomic_DNA"/>
</dbReference>
<feature type="transmembrane region" description="Helical" evidence="1">
    <location>
        <begin position="209"/>
        <end position="227"/>
    </location>
</feature>
<dbReference type="AlphaFoldDB" id="A0A1G5CK49"/>